<evidence type="ECO:0000313" key="2">
    <source>
        <dbReference type="EMBL" id="GAL01723.1"/>
    </source>
</evidence>
<accession>A0A090QHI8</accession>
<keyword evidence="2" id="KW-0456">Lyase</keyword>
<dbReference type="PROSITE" id="PS51257">
    <property type="entry name" value="PROKAR_LIPOPROTEIN"/>
    <property type="match status" value="1"/>
</dbReference>
<dbReference type="GO" id="GO:0005975">
    <property type="term" value="P:carbohydrate metabolic process"/>
    <property type="evidence" value="ECO:0007669"/>
    <property type="project" value="UniProtKB-ARBA"/>
</dbReference>
<sequence length="300" mass="33305">MKNIALLLLAMILITSCDSEEESPERIEIVVPNEPDPVASNFDFSDWKVTLPVDVNSDGSPDEYAPSQLDNGGYRTLSALDGYMYDDPVGEGIIFYTQFDPNGATTANSSYPRTELRELINPSNSRDNWSLQDGGVLKVRMQALDVSDNTGTGSLNKDRFIMAQIHGIITPSDVARLNLSSDSAPPPLLKMQWRDGDLYAYKKTLENESMSGDAIINKDDAVWGDISYNFGQVGFEPFDLEIRASTGRLEVIVDGQSHVFQDISLAKWPFDNYFKAGNYIQTTDPTGYSKVKLYSIEVSH</sequence>
<name>A0A090QHI8_NONUL</name>
<reference evidence="2 3" key="1">
    <citation type="journal article" date="2014" name="Genome Announc.">
        <title>Draft Genome Sequences of Marine Flavobacterium Nonlabens Strains NR17, NR24, NR27, NR32, NR33, and Ara13.</title>
        <authorList>
            <person name="Nakanishi M."/>
            <person name="Meirelles P."/>
            <person name="Suzuki R."/>
            <person name="Takatani N."/>
            <person name="Mino S."/>
            <person name="Suda W."/>
            <person name="Oshima K."/>
            <person name="Hattori M."/>
            <person name="Ohkuma M."/>
            <person name="Hosokawa M."/>
            <person name="Miyashita K."/>
            <person name="Thompson F.L."/>
            <person name="Niwa A."/>
            <person name="Sawabe T."/>
            <person name="Sawabe T."/>
        </authorList>
    </citation>
    <scope>NUCLEOTIDE SEQUENCE [LARGE SCALE GENOMIC DNA]</scope>
    <source>
        <strain evidence="3">JCM19314</strain>
    </source>
</reference>
<dbReference type="GO" id="GO:0004553">
    <property type="term" value="F:hydrolase activity, hydrolyzing O-glycosyl compounds"/>
    <property type="evidence" value="ECO:0007669"/>
    <property type="project" value="UniProtKB-ARBA"/>
</dbReference>
<comment type="caution">
    <text evidence="2">The sequence shown here is derived from an EMBL/GenBank/DDBJ whole genome shotgun (WGS) entry which is preliminary data.</text>
</comment>
<gene>
    <name evidence="2" type="ORF">JCM19314_1876</name>
</gene>
<dbReference type="EMBL" id="BBMM01000013">
    <property type="protein sequence ID" value="GAL01723.1"/>
    <property type="molecule type" value="Genomic_DNA"/>
</dbReference>
<dbReference type="GO" id="GO:0045135">
    <property type="term" value="F:poly(beta-D-mannuronate) lyase activity"/>
    <property type="evidence" value="ECO:0007669"/>
    <property type="project" value="UniProtKB-EC"/>
</dbReference>
<proteinExistence type="predicted"/>
<dbReference type="InterPro" id="IPR013320">
    <property type="entry name" value="ConA-like_dom_sf"/>
</dbReference>
<dbReference type="Pfam" id="PF08787">
    <property type="entry name" value="Alginate_lyase2"/>
    <property type="match status" value="1"/>
</dbReference>
<evidence type="ECO:0000259" key="1">
    <source>
        <dbReference type="Pfam" id="PF08787"/>
    </source>
</evidence>
<dbReference type="Proteomes" id="UP000029226">
    <property type="component" value="Unassembled WGS sequence"/>
</dbReference>
<dbReference type="AlphaFoldDB" id="A0A090QHI8"/>
<feature type="domain" description="Alginate lyase 2" evidence="1">
    <location>
        <begin position="42"/>
        <end position="300"/>
    </location>
</feature>
<evidence type="ECO:0000313" key="3">
    <source>
        <dbReference type="Proteomes" id="UP000029226"/>
    </source>
</evidence>
<dbReference type="InterPro" id="IPR014895">
    <property type="entry name" value="Alginate_lyase_2"/>
</dbReference>
<organism evidence="2 3">
    <name type="scientific">Nonlabens ulvanivorans</name>
    <name type="common">Persicivirga ulvanivorans</name>
    <dbReference type="NCBI Taxonomy" id="906888"/>
    <lineage>
        <taxon>Bacteria</taxon>
        <taxon>Pseudomonadati</taxon>
        <taxon>Bacteroidota</taxon>
        <taxon>Flavobacteriia</taxon>
        <taxon>Flavobacteriales</taxon>
        <taxon>Flavobacteriaceae</taxon>
        <taxon>Nonlabens</taxon>
    </lineage>
</organism>
<dbReference type="SUPFAM" id="SSF49899">
    <property type="entry name" value="Concanavalin A-like lectins/glucanases"/>
    <property type="match status" value="1"/>
</dbReference>
<dbReference type="EC" id="4.2.2.3" evidence="2"/>
<protein>
    <submittedName>
        <fullName evidence="2">Alginate lyase</fullName>
        <ecNumber evidence="2">4.2.2.3</ecNumber>
    </submittedName>
</protein>
<dbReference type="Gene3D" id="2.60.120.200">
    <property type="match status" value="1"/>
</dbReference>